<protein>
    <submittedName>
        <fullName evidence="2">Uncharacterized protein</fullName>
    </submittedName>
</protein>
<gene>
    <name evidence="2" type="ORF">INR99_03745</name>
</gene>
<reference evidence="2 3" key="1">
    <citation type="submission" date="2020-10" db="EMBL/GenBank/DDBJ databases">
        <title>The genome sequence of Chitinilyticum litopenaei 4Y14.</title>
        <authorList>
            <person name="Liu Y."/>
        </authorList>
    </citation>
    <scope>NUCLEOTIDE SEQUENCE [LARGE SCALE GENOMIC DNA]</scope>
    <source>
        <strain evidence="2 3">4Y14</strain>
    </source>
</reference>
<sequence length="135" mass="14618">MLMAQGVGAACKLSDLPSDDTVSTQAGPLGLEGRDGDAQNPSWLGPVRAGRCELSPPLFSGPLALGNGRYLFLVSYSGSQQRVEVYDLLHCRLHDRSAVLYGKAQRLGARYVFSGTAEGRQSLRIDAHCRLLREQ</sequence>
<evidence type="ECO:0000313" key="2">
    <source>
        <dbReference type="EMBL" id="MBE9608453.1"/>
    </source>
</evidence>
<dbReference type="AlphaFoldDB" id="A0A8J7FZB5"/>
<name>A0A8J7FZB5_9NEIS</name>
<comment type="caution">
    <text evidence="2">The sequence shown here is derived from an EMBL/GenBank/DDBJ whole genome shotgun (WGS) entry which is preliminary data.</text>
</comment>
<proteinExistence type="predicted"/>
<dbReference type="EMBL" id="JADFUA010000001">
    <property type="protein sequence ID" value="MBE9608453.1"/>
    <property type="molecule type" value="Genomic_DNA"/>
</dbReference>
<evidence type="ECO:0000256" key="1">
    <source>
        <dbReference type="SAM" id="MobiDB-lite"/>
    </source>
</evidence>
<keyword evidence="3" id="KW-1185">Reference proteome</keyword>
<evidence type="ECO:0000313" key="3">
    <source>
        <dbReference type="Proteomes" id="UP000604481"/>
    </source>
</evidence>
<organism evidence="2 3">
    <name type="scientific">Chitinilyticum piscinae</name>
    <dbReference type="NCBI Taxonomy" id="2866724"/>
    <lineage>
        <taxon>Bacteria</taxon>
        <taxon>Pseudomonadati</taxon>
        <taxon>Pseudomonadota</taxon>
        <taxon>Betaproteobacteria</taxon>
        <taxon>Neisseriales</taxon>
        <taxon>Chitinibacteraceae</taxon>
        <taxon>Chitinilyticum</taxon>
    </lineage>
</organism>
<accession>A0A8J7FZB5</accession>
<dbReference type="Proteomes" id="UP000604481">
    <property type="component" value="Unassembled WGS sequence"/>
</dbReference>
<feature type="region of interest" description="Disordered" evidence="1">
    <location>
        <begin position="19"/>
        <end position="42"/>
    </location>
</feature>